<proteinExistence type="predicted"/>
<comment type="caution">
    <text evidence="1">The sequence shown here is derived from an EMBL/GenBank/DDBJ whole genome shotgun (WGS) entry which is preliminary data.</text>
</comment>
<sequence>MLLLTPFNNHFVSNRRIISKQRVGARWKITREPVAKTPYDRMMERSDVSPEAKSKLQIIHESLSPLTLRTEIDQRRKKVFDEVNRHGKKR</sequence>
<dbReference type="EMBL" id="PFHR01000164">
    <property type="protein sequence ID" value="PIW96777.1"/>
    <property type="molecule type" value="Genomic_DNA"/>
</dbReference>
<protein>
    <submittedName>
        <fullName evidence="1">Uncharacterized protein</fullName>
    </submittedName>
</protein>
<gene>
    <name evidence="1" type="ORF">COZ82_03135</name>
</gene>
<dbReference type="Proteomes" id="UP000230837">
    <property type="component" value="Unassembled WGS sequence"/>
</dbReference>
<accession>A0A2M7INB2</accession>
<organism evidence="1 2">
    <name type="scientific">Candidatus Kaiserbacteria bacterium CG_4_8_14_3_um_filter_38_9</name>
    <dbReference type="NCBI Taxonomy" id="1974599"/>
    <lineage>
        <taxon>Bacteria</taxon>
        <taxon>Candidatus Kaiseribacteriota</taxon>
    </lineage>
</organism>
<name>A0A2M7INB2_9BACT</name>
<dbReference type="AlphaFoldDB" id="A0A2M7INB2"/>
<evidence type="ECO:0000313" key="1">
    <source>
        <dbReference type="EMBL" id="PIW96777.1"/>
    </source>
</evidence>
<reference evidence="2" key="1">
    <citation type="submission" date="2017-09" db="EMBL/GenBank/DDBJ databases">
        <title>Depth-based differentiation of microbial function through sediment-hosted aquifers and enrichment of novel symbionts in the deep terrestrial subsurface.</title>
        <authorList>
            <person name="Probst A.J."/>
            <person name="Ladd B."/>
            <person name="Jarett J.K."/>
            <person name="Geller-Mcgrath D.E."/>
            <person name="Sieber C.M.K."/>
            <person name="Emerson J.B."/>
            <person name="Anantharaman K."/>
            <person name="Thomas B.C."/>
            <person name="Malmstrom R."/>
            <person name="Stieglmeier M."/>
            <person name="Klingl A."/>
            <person name="Woyke T."/>
            <person name="Ryan C.M."/>
            <person name="Banfield J.F."/>
        </authorList>
    </citation>
    <scope>NUCLEOTIDE SEQUENCE [LARGE SCALE GENOMIC DNA]</scope>
</reference>
<evidence type="ECO:0000313" key="2">
    <source>
        <dbReference type="Proteomes" id="UP000230837"/>
    </source>
</evidence>